<dbReference type="EMBL" id="DVFT01000171">
    <property type="protein sequence ID" value="HIQ97210.1"/>
    <property type="molecule type" value="Genomic_DNA"/>
</dbReference>
<dbReference type="PANTHER" id="PTHR43252">
    <property type="entry name" value="TRANSCRIPTIONAL REGULATOR YQJI"/>
    <property type="match status" value="1"/>
</dbReference>
<dbReference type="Pfam" id="PF03551">
    <property type="entry name" value="PadR"/>
    <property type="match status" value="1"/>
</dbReference>
<dbReference type="InterPro" id="IPR036388">
    <property type="entry name" value="WH-like_DNA-bd_sf"/>
</dbReference>
<name>A0A9D0ZXH9_9FIRM</name>
<proteinExistence type="predicted"/>
<protein>
    <submittedName>
        <fullName evidence="2">PadR family transcriptional regulator</fullName>
    </submittedName>
</protein>
<dbReference type="InterPro" id="IPR005149">
    <property type="entry name" value="Tscrpt_reg_PadR_N"/>
</dbReference>
<dbReference type="PANTHER" id="PTHR43252:SF2">
    <property type="entry name" value="TRANSCRIPTION REGULATOR, PADR-LIKE FAMILY"/>
    <property type="match status" value="1"/>
</dbReference>
<dbReference type="AlphaFoldDB" id="A0A9D0ZXH9"/>
<dbReference type="InterPro" id="IPR036390">
    <property type="entry name" value="WH_DNA-bd_sf"/>
</dbReference>
<gene>
    <name evidence="2" type="ORF">IAB26_11685</name>
</gene>
<evidence type="ECO:0000313" key="2">
    <source>
        <dbReference type="EMBL" id="HIQ97210.1"/>
    </source>
</evidence>
<sequence>MSNILENEKCACRGGNLDRFIQPIILMILKEEPSTGYRILKQMEQFSMFGDSRPDATGVYRYLRLMEERELLEQFEEREGENKYKKKYRITENGKECLENWKGTLTAYAKAIEELVERMN</sequence>
<comment type="caution">
    <text evidence="2">The sequence shown here is derived from an EMBL/GenBank/DDBJ whole genome shotgun (WGS) entry which is preliminary data.</text>
</comment>
<evidence type="ECO:0000313" key="3">
    <source>
        <dbReference type="Proteomes" id="UP000886886"/>
    </source>
</evidence>
<reference evidence="2" key="2">
    <citation type="journal article" date="2021" name="PeerJ">
        <title>Extensive microbial diversity within the chicken gut microbiome revealed by metagenomics and culture.</title>
        <authorList>
            <person name="Gilroy R."/>
            <person name="Ravi A."/>
            <person name="Getino M."/>
            <person name="Pursley I."/>
            <person name="Horton D.L."/>
            <person name="Alikhan N.F."/>
            <person name="Baker D."/>
            <person name="Gharbi K."/>
            <person name="Hall N."/>
            <person name="Watson M."/>
            <person name="Adriaenssens E.M."/>
            <person name="Foster-Nyarko E."/>
            <person name="Jarju S."/>
            <person name="Secka A."/>
            <person name="Antonio M."/>
            <person name="Oren A."/>
            <person name="Chaudhuri R.R."/>
            <person name="La Ragione R."/>
            <person name="Hildebrand F."/>
            <person name="Pallen M.J."/>
        </authorList>
    </citation>
    <scope>NUCLEOTIDE SEQUENCE</scope>
    <source>
        <strain evidence="2">ChiSjej3B21-11622</strain>
    </source>
</reference>
<dbReference type="Gene3D" id="1.10.10.10">
    <property type="entry name" value="Winged helix-like DNA-binding domain superfamily/Winged helix DNA-binding domain"/>
    <property type="match status" value="1"/>
</dbReference>
<evidence type="ECO:0000259" key="1">
    <source>
        <dbReference type="Pfam" id="PF03551"/>
    </source>
</evidence>
<reference evidence="2" key="1">
    <citation type="submission" date="2020-10" db="EMBL/GenBank/DDBJ databases">
        <authorList>
            <person name="Gilroy R."/>
        </authorList>
    </citation>
    <scope>NUCLEOTIDE SEQUENCE</scope>
    <source>
        <strain evidence="2">ChiSjej3B21-11622</strain>
    </source>
</reference>
<dbReference type="SUPFAM" id="SSF46785">
    <property type="entry name" value="Winged helix' DNA-binding domain"/>
    <property type="match status" value="1"/>
</dbReference>
<dbReference type="Proteomes" id="UP000886886">
    <property type="component" value="Unassembled WGS sequence"/>
</dbReference>
<feature type="domain" description="Transcription regulator PadR N-terminal" evidence="1">
    <location>
        <begin position="25"/>
        <end position="99"/>
    </location>
</feature>
<accession>A0A9D0ZXH9</accession>
<organism evidence="2 3">
    <name type="scientific">Candidatus Limivivens merdigallinarum</name>
    <dbReference type="NCBI Taxonomy" id="2840859"/>
    <lineage>
        <taxon>Bacteria</taxon>
        <taxon>Bacillati</taxon>
        <taxon>Bacillota</taxon>
        <taxon>Clostridia</taxon>
        <taxon>Lachnospirales</taxon>
        <taxon>Lachnospiraceae</taxon>
        <taxon>Lachnospiraceae incertae sedis</taxon>
        <taxon>Candidatus Limivivens</taxon>
    </lineage>
</organism>